<dbReference type="KEGG" id="pnp:IJ22_50980"/>
<evidence type="ECO:0000313" key="2">
    <source>
        <dbReference type="Proteomes" id="UP000061660"/>
    </source>
</evidence>
<accession>A0A0U2WD47</accession>
<dbReference type="Proteomes" id="UP000061660">
    <property type="component" value="Chromosome"/>
</dbReference>
<organism evidence="1 2">
    <name type="scientific">Paenibacillus naphthalenovorans</name>
    <dbReference type="NCBI Taxonomy" id="162209"/>
    <lineage>
        <taxon>Bacteria</taxon>
        <taxon>Bacillati</taxon>
        <taxon>Bacillota</taxon>
        <taxon>Bacilli</taxon>
        <taxon>Bacillales</taxon>
        <taxon>Paenibacillaceae</taxon>
        <taxon>Paenibacillus</taxon>
    </lineage>
</organism>
<dbReference type="RefSeq" id="WP_062410724.1">
    <property type="nucleotide sequence ID" value="NZ_CP013652.1"/>
</dbReference>
<sequence length="140" mass="16486">MIIFNEKEKNCLRTVIEWGEAREKHYNKYSHIISKKGKIKELNKEESLIIKQHEANTCKLERFLNELDEESILLLLTVALIGSQPDDFPEMIYRERFEAAQRLVKSIGYKREHAIDTLKRPQVAENLLKGVQHLGNTFEY</sequence>
<reference evidence="1 2" key="2">
    <citation type="journal article" date="2016" name="Genome Announc.">
        <title>Complete Genome Sequences of Two Interactive Moderate Thermophiles, Paenibacillus napthalenovorans 32O-Y and Paenibacillus sp. 32O-W.</title>
        <authorList>
            <person name="Butler R.R.III."/>
            <person name="Wang J."/>
            <person name="Stark B.C."/>
            <person name="Pombert J.F."/>
        </authorList>
    </citation>
    <scope>NUCLEOTIDE SEQUENCE [LARGE SCALE GENOMIC DNA]</scope>
    <source>
        <strain evidence="1 2">32O-Y</strain>
    </source>
</reference>
<keyword evidence="2" id="KW-1185">Reference proteome</keyword>
<dbReference type="STRING" id="162209.IJ22_50980"/>
<proteinExistence type="predicted"/>
<dbReference type="EMBL" id="CP013652">
    <property type="protein sequence ID" value="ALS25357.1"/>
    <property type="molecule type" value="Genomic_DNA"/>
</dbReference>
<evidence type="ECO:0000313" key="1">
    <source>
        <dbReference type="EMBL" id="ALS25357.1"/>
    </source>
</evidence>
<reference evidence="2" key="1">
    <citation type="submission" date="2015-12" db="EMBL/GenBank/DDBJ databases">
        <title>Complete genome sequences of two moderately thermophilic Paenibacillus species.</title>
        <authorList>
            <person name="Butler R.III."/>
            <person name="Wang J."/>
            <person name="Stark B.C."/>
            <person name="Pombert J.-F."/>
        </authorList>
    </citation>
    <scope>NUCLEOTIDE SEQUENCE [LARGE SCALE GENOMIC DNA]</scope>
    <source>
        <strain evidence="2">32O-Y</strain>
    </source>
</reference>
<dbReference type="AlphaFoldDB" id="A0A0U2WD47"/>
<protein>
    <submittedName>
        <fullName evidence="1">Uncharacterized protein</fullName>
    </submittedName>
</protein>
<dbReference type="PATRIC" id="fig|162209.4.peg.5388"/>
<name>A0A0U2WD47_9BACL</name>
<gene>
    <name evidence="1" type="ORF">IJ22_50980</name>
</gene>